<gene>
    <name evidence="1" type="ORF">GCM10023225_14060</name>
</gene>
<dbReference type="EMBL" id="BAABIL010000183">
    <property type="protein sequence ID" value="GAA4973971.1"/>
    <property type="molecule type" value="Genomic_DNA"/>
</dbReference>
<evidence type="ECO:0000313" key="1">
    <source>
        <dbReference type="EMBL" id="GAA4973971.1"/>
    </source>
</evidence>
<keyword evidence="2" id="KW-1185">Reference proteome</keyword>
<accession>A0ABP9HM93</accession>
<name>A0ABP9HM93_9ACTN</name>
<protein>
    <submittedName>
        <fullName evidence="1">Lycopene cyclase family protein</fullName>
    </submittedName>
</protein>
<dbReference type="Proteomes" id="UP001501195">
    <property type="component" value="Unassembled WGS sequence"/>
</dbReference>
<proteinExistence type="predicted"/>
<dbReference type="Pfam" id="PF05834">
    <property type="entry name" value="Lycopene_cycl"/>
    <property type="match status" value="1"/>
</dbReference>
<dbReference type="InterPro" id="IPR036188">
    <property type="entry name" value="FAD/NAD-bd_sf"/>
</dbReference>
<sequence>MAAVEELRADVALVGVGAAGGSLLRQLVRGGRARAGDRPLQVVALEPPAGAGQRSPERSWCTWGPPGWRHDADVALRWSRVRVVDAAGGAVDARLDPEEYRLVRSGDFEAAVAAECAAAQGVELRTAVVEAVQDSPAGALVRARTPGGGELLVRARWVLDSRPPVLPEHVPAGRTVLLQHFRGWRVRCPGPVFDPGAATLMDFRVPQPARGAAFAYVLPASAHEALVEHTVFSADAWPAAAHEEALGRYLREVLGVDGWEVLGAEAGVIPMTDVPLPARAGASVFRLGAAAGAVRPSTGYAFAAVQRQVDAVVAALAAGEEPLAPLPHRRRHLAMDAVLLRALDSGAVAGGELFARLFARVPAPVLLRFLDGRSSVAEDLAVMAAAPRVAMLRTVGALLLRAPARRRSAAGPGDARGVPPGR</sequence>
<dbReference type="SUPFAM" id="SSF51905">
    <property type="entry name" value="FAD/NAD(P)-binding domain"/>
    <property type="match status" value="1"/>
</dbReference>
<organism evidence="1 2">
    <name type="scientific">Kineococcus glutinatus</name>
    <dbReference type="NCBI Taxonomy" id="1070872"/>
    <lineage>
        <taxon>Bacteria</taxon>
        <taxon>Bacillati</taxon>
        <taxon>Actinomycetota</taxon>
        <taxon>Actinomycetes</taxon>
        <taxon>Kineosporiales</taxon>
        <taxon>Kineosporiaceae</taxon>
        <taxon>Kineococcus</taxon>
    </lineage>
</organism>
<reference evidence="2" key="1">
    <citation type="journal article" date="2019" name="Int. J. Syst. Evol. Microbiol.">
        <title>The Global Catalogue of Microorganisms (GCM) 10K type strain sequencing project: providing services to taxonomists for standard genome sequencing and annotation.</title>
        <authorList>
            <consortium name="The Broad Institute Genomics Platform"/>
            <consortium name="The Broad Institute Genome Sequencing Center for Infectious Disease"/>
            <person name="Wu L."/>
            <person name="Ma J."/>
        </authorList>
    </citation>
    <scope>NUCLEOTIDE SEQUENCE [LARGE SCALE GENOMIC DNA]</scope>
    <source>
        <strain evidence="2">JCM 18126</strain>
    </source>
</reference>
<comment type="caution">
    <text evidence="1">The sequence shown here is derived from an EMBL/GenBank/DDBJ whole genome shotgun (WGS) entry which is preliminary data.</text>
</comment>
<evidence type="ECO:0000313" key="2">
    <source>
        <dbReference type="Proteomes" id="UP001501195"/>
    </source>
</evidence>